<evidence type="ECO:0000313" key="5">
    <source>
        <dbReference type="EnsemblPlants" id="AET04181"/>
    </source>
</evidence>
<dbReference type="Gene3D" id="2.60.60.20">
    <property type="entry name" value="PLAT/LH2 domain"/>
    <property type="match status" value="1"/>
</dbReference>
<dbReference type="Proteomes" id="UP000265566">
    <property type="component" value="Chromosome 8"/>
</dbReference>
<dbReference type="EMBL" id="PSQE01000008">
    <property type="protein sequence ID" value="RHN42591.1"/>
    <property type="molecule type" value="Genomic_DNA"/>
</dbReference>
<keyword evidence="6" id="KW-1185">Reference proteome</keyword>
<reference evidence="3 6" key="2">
    <citation type="journal article" date="2014" name="BMC Genomics">
        <title>An improved genome release (version Mt4.0) for the model legume Medicago truncatula.</title>
        <authorList>
            <person name="Tang H."/>
            <person name="Krishnakumar V."/>
            <person name="Bidwell S."/>
            <person name="Rosen B."/>
            <person name="Chan A."/>
            <person name="Zhou S."/>
            <person name="Gentzbittel L."/>
            <person name="Childs K.L."/>
            <person name="Yandell M."/>
            <person name="Gundlach H."/>
            <person name="Mayer K.F."/>
            <person name="Schwartz D.C."/>
            <person name="Town C.D."/>
        </authorList>
    </citation>
    <scope>GENOME REANNOTATION</scope>
    <source>
        <strain evidence="5 6">cv. Jemalong A17</strain>
    </source>
</reference>
<dbReference type="PANTHER" id="PTHR36330:SF2">
    <property type="entry name" value="LIPASE_LIPOOXYGENASE, PLAT_LH2 FAMILY PROTEIN"/>
    <property type="match status" value="1"/>
</dbReference>
<keyword evidence="1" id="KW-0472">Membrane</keyword>
<evidence type="ECO:0000313" key="7">
    <source>
        <dbReference type="Proteomes" id="UP000265566"/>
    </source>
</evidence>
<feature type="transmembrane region" description="Helical" evidence="1">
    <location>
        <begin position="456"/>
        <end position="475"/>
    </location>
</feature>
<accession>G7LHY7</accession>
<gene>
    <name evidence="5" type="primary">11426574</name>
    <name evidence="3" type="ordered locus">MTR_8g085620</name>
    <name evidence="4" type="ORF">MtrunA17_Chr8g0378531</name>
</gene>
<reference evidence="3 6" key="1">
    <citation type="journal article" date="2011" name="Nature">
        <title>The Medicago genome provides insight into the evolution of rhizobial symbioses.</title>
        <authorList>
            <person name="Young N.D."/>
            <person name="Debelle F."/>
            <person name="Oldroyd G.E."/>
            <person name="Geurts R."/>
            <person name="Cannon S.B."/>
            <person name="Udvardi M.K."/>
            <person name="Benedito V.A."/>
            <person name="Mayer K.F."/>
            <person name="Gouzy J."/>
            <person name="Schoof H."/>
            <person name="Van de Peer Y."/>
            <person name="Proost S."/>
            <person name="Cook D.R."/>
            <person name="Meyers B.C."/>
            <person name="Spannagl M."/>
            <person name="Cheung F."/>
            <person name="De Mita S."/>
            <person name="Krishnakumar V."/>
            <person name="Gundlach H."/>
            <person name="Zhou S."/>
            <person name="Mudge J."/>
            <person name="Bharti A.K."/>
            <person name="Murray J.D."/>
            <person name="Naoumkina M.A."/>
            <person name="Rosen B."/>
            <person name="Silverstein K.A."/>
            <person name="Tang H."/>
            <person name="Rombauts S."/>
            <person name="Zhao P.X."/>
            <person name="Zhou P."/>
            <person name="Barbe V."/>
            <person name="Bardou P."/>
            <person name="Bechner M."/>
            <person name="Bellec A."/>
            <person name="Berger A."/>
            <person name="Berges H."/>
            <person name="Bidwell S."/>
            <person name="Bisseling T."/>
            <person name="Choisne N."/>
            <person name="Couloux A."/>
            <person name="Denny R."/>
            <person name="Deshpande S."/>
            <person name="Dai X."/>
            <person name="Doyle J.J."/>
            <person name="Dudez A.M."/>
            <person name="Farmer A.D."/>
            <person name="Fouteau S."/>
            <person name="Franken C."/>
            <person name="Gibelin C."/>
            <person name="Gish J."/>
            <person name="Goldstein S."/>
            <person name="Gonzalez A.J."/>
            <person name="Green P.J."/>
            <person name="Hallab A."/>
            <person name="Hartog M."/>
            <person name="Hua A."/>
            <person name="Humphray S.J."/>
            <person name="Jeong D.H."/>
            <person name="Jing Y."/>
            <person name="Jocker A."/>
            <person name="Kenton S.M."/>
            <person name="Kim D.J."/>
            <person name="Klee K."/>
            <person name="Lai H."/>
            <person name="Lang C."/>
            <person name="Lin S."/>
            <person name="Macmil S.L."/>
            <person name="Magdelenat G."/>
            <person name="Matthews L."/>
            <person name="McCorrison J."/>
            <person name="Monaghan E.L."/>
            <person name="Mun J.H."/>
            <person name="Najar F.Z."/>
            <person name="Nicholson C."/>
            <person name="Noirot C."/>
            <person name="O'Bleness M."/>
            <person name="Paule C.R."/>
            <person name="Poulain J."/>
            <person name="Prion F."/>
            <person name="Qin B."/>
            <person name="Qu C."/>
            <person name="Retzel E.F."/>
            <person name="Riddle C."/>
            <person name="Sallet E."/>
            <person name="Samain S."/>
            <person name="Samson N."/>
            <person name="Sanders I."/>
            <person name="Saurat O."/>
            <person name="Scarpelli C."/>
            <person name="Schiex T."/>
            <person name="Segurens B."/>
            <person name="Severin A.J."/>
            <person name="Sherrier D.J."/>
            <person name="Shi R."/>
            <person name="Sims S."/>
            <person name="Singer S.R."/>
            <person name="Sinharoy S."/>
            <person name="Sterck L."/>
            <person name="Viollet A."/>
            <person name="Wang B.B."/>
            <person name="Wang K."/>
            <person name="Wang M."/>
            <person name="Wang X."/>
            <person name="Warfsmann J."/>
            <person name="Weissenbach J."/>
            <person name="White D.D."/>
            <person name="White J.D."/>
            <person name="Wiley G.B."/>
            <person name="Wincker P."/>
            <person name="Xing Y."/>
            <person name="Yang L."/>
            <person name="Yao Z."/>
            <person name="Ying F."/>
            <person name="Zhai J."/>
            <person name="Zhou L."/>
            <person name="Zuber A."/>
            <person name="Denarie J."/>
            <person name="Dixon R.A."/>
            <person name="May G.D."/>
            <person name="Schwartz D.C."/>
            <person name="Rogers J."/>
            <person name="Quetier F."/>
            <person name="Town C.D."/>
            <person name="Roe B.A."/>
        </authorList>
    </citation>
    <scope>NUCLEOTIDE SEQUENCE [LARGE SCALE GENOMIC DNA]</scope>
    <source>
        <strain evidence="3">A17</strain>
        <strain evidence="5 6">cv. Jemalong A17</strain>
    </source>
</reference>
<sequence length="488" mass="54689">MKYAFAGSRTRVYCLEGNYPNRWTTNACCSSFETERIYYKYLLFCRRFQILNFVPFLQFNSYVWGRRFRAIAMETIPVKTMIPSTSLIHNRAFKRNTTTTHITSSRRISSSRHFRFSIHSKFSDTNFQDFQSYTRPSVVLPASDVKVFTDTSLENTLSSLKEDKTKSLFRVKLVTSNLYGSNISDFNAGILLCLIDEDGNSILKRIPVSLMTNHSTESGDILHFQRGSIDEFIFEGPKIARIEAIWVGVDSGQWRLGNISLIVINSEWQPSLPEKEVAPYTGFQYEFRIEDALLGEGTDLSMLELRPNLVTQLEGTDPISLFKKELYDSTLLPTPVISKEESMEEYTNLKFSLLFYDAVLIFFGTSIASLSAGENTGFAFFVGGIGGFLYLLLLQRYVDGLPGSKLITSNKGGTDALFKGLKGPIVSVALALGFAVFLVKYSSGDDVEVFLTPKDIIVGMMGFLACKVSVVLAAFKPITLGQKLPGDM</sequence>
<dbReference type="STRING" id="3880.G7LHY7"/>
<evidence type="ECO:0000313" key="3">
    <source>
        <dbReference type="EMBL" id="AET04181.1"/>
    </source>
</evidence>
<evidence type="ECO:0000256" key="1">
    <source>
        <dbReference type="SAM" id="Phobius"/>
    </source>
</evidence>
<reference evidence="7" key="4">
    <citation type="journal article" date="2018" name="Nat. Plants">
        <title>Whole-genome landscape of Medicago truncatula symbiotic genes.</title>
        <authorList>
            <person name="Pecrix Y."/>
            <person name="Staton S.E."/>
            <person name="Sallet E."/>
            <person name="Lelandais-Briere C."/>
            <person name="Moreau S."/>
            <person name="Carrere S."/>
            <person name="Blein T."/>
            <person name="Jardinaud M.F."/>
            <person name="Latrasse D."/>
            <person name="Zouine M."/>
            <person name="Zahm M."/>
            <person name="Kreplak J."/>
            <person name="Mayjonade B."/>
            <person name="Satge C."/>
            <person name="Perez M."/>
            <person name="Cauet S."/>
            <person name="Marande W."/>
            <person name="Chantry-Darmon C."/>
            <person name="Lopez-Roques C."/>
            <person name="Bouchez O."/>
            <person name="Berard A."/>
            <person name="Debelle F."/>
            <person name="Munos S."/>
            <person name="Bendahmane A."/>
            <person name="Berges H."/>
            <person name="Niebel A."/>
            <person name="Buitink J."/>
            <person name="Frugier F."/>
            <person name="Benhamed M."/>
            <person name="Crespi M."/>
            <person name="Gouzy J."/>
            <person name="Gamas P."/>
        </authorList>
    </citation>
    <scope>NUCLEOTIDE SEQUENCE [LARGE SCALE GENOMIC DNA]</scope>
    <source>
        <strain evidence="7">cv. Jemalong A17</strain>
    </source>
</reference>
<dbReference type="InterPro" id="IPR056657">
    <property type="entry name" value="DUF7755"/>
</dbReference>
<evidence type="ECO:0000313" key="6">
    <source>
        <dbReference type="Proteomes" id="UP000002051"/>
    </source>
</evidence>
<dbReference type="OMA" id="FLTCKIA"/>
<name>G7LHY7_MEDTR</name>
<proteinExistence type="predicted"/>
<dbReference type="HOGENOM" id="CLU_037904_1_0_1"/>
<dbReference type="PANTHER" id="PTHR36330">
    <property type="entry name" value="LIPASE/LIPOOXYGENASE, PLAT/LH2 FAMILY PROTEIN"/>
    <property type="match status" value="1"/>
</dbReference>
<keyword evidence="1" id="KW-0812">Transmembrane</keyword>
<dbReference type="Pfam" id="PF24938">
    <property type="entry name" value="DUF7755"/>
    <property type="match status" value="1"/>
</dbReference>
<dbReference type="OrthoDB" id="2018869at2759"/>
<keyword evidence="1" id="KW-1133">Transmembrane helix</keyword>
<dbReference type="Proteomes" id="UP000002051">
    <property type="component" value="Chromosome 8"/>
</dbReference>
<evidence type="ECO:0000313" key="4">
    <source>
        <dbReference type="EMBL" id="RHN42591.1"/>
    </source>
</evidence>
<dbReference type="AlphaFoldDB" id="G7LHY7"/>
<dbReference type="EMBL" id="CM001224">
    <property type="protein sequence ID" value="AET04181.1"/>
    <property type="molecule type" value="Genomic_DNA"/>
</dbReference>
<dbReference type="EnsemblPlants" id="AET04181">
    <property type="protein sequence ID" value="AET04181"/>
    <property type="gene ID" value="MTR_8g085620"/>
</dbReference>
<protein>
    <submittedName>
        <fullName evidence="3">Lipase/lipooxygenase, PLAT/LH2 family protein, putative</fullName>
    </submittedName>
    <submittedName>
        <fullName evidence="4">Putative PLAT/LH2 domain-containing protein</fullName>
    </submittedName>
</protein>
<dbReference type="PaxDb" id="3880-AET04181"/>
<reference evidence="4" key="5">
    <citation type="journal article" date="2018" name="Nat. Plants">
        <title>Whole-genome landscape of Medicago truncatula symbiotic genes.</title>
        <authorList>
            <person name="Pecrix Y."/>
            <person name="Gamas P."/>
            <person name="Carrere S."/>
        </authorList>
    </citation>
    <scope>NUCLEOTIDE SEQUENCE</scope>
    <source>
        <tissue evidence="4">Leaves</tissue>
    </source>
</reference>
<dbReference type="KEGG" id="mtr:11426574"/>
<feature type="transmembrane region" description="Helical" evidence="1">
    <location>
        <begin position="378"/>
        <end position="395"/>
    </location>
</feature>
<feature type="transmembrane region" description="Helical" evidence="1">
    <location>
        <begin position="416"/>
        <end position="436"/>
    </location>
</feature>
<dbReference type="Gramene" id="rna49048">
    <property type="protein sequence ID" value="RHN42591.1"/>
    <property type="gene ID" value="gene49048"/>
</dbReference>
<reference evidence="5" key="3">
    <citation type="submission" date="2015-04" db="UniProtKB">
        <authorList>
            <consortium name="EnsemblPlants"/>
        </authorList>
    </citation>
    <scope>IDENTIFICATION</scope>
    <source>
        <strain evidence="5">cv. Jemalong A17</strain>
    </source>
</reference>
<organism evidence="3 6">
    <name type="scientific">Medicago truncatula</name>
    <name type="common">Barrel medic</name>
    <name type="synonym">Medicago tribuloides</name>
    <dbReference type="NCBI Taxonomy" id="3880"/>
    <lineage>
        <taxon>Eukaryota</taxon>
        <taxon>Viridiplantae</taxon>
        <taxon>Streptophyta</taxon>
        <taxon>Embryophyta</taxon>
        <taxon>Tracheophyta</taxon>
        <taxon>Spermatophyta</taxon>
        <taxon>Magnoliopsida</taxon>
        <taxon>eudicotyledons</taxon>
        <taxon>Gunneridae</taxon>
        <taxon>Pentapetalae</taxon>
        <taxon>rosids</taxon>
        <taxon>fabids</taxon>
        <taxon>Fabales</taxon>
        <taxon>Fabaceae</taxon>
        <taxon>Papilionoideae</taxon>
        <taxon>50 kb inversion clade</taxon>
        <taxon>NPAAA clade</taxon>
        <taxon>Hologalegina</taxon>
        <taxon>IRL clade</taxon>
        <taxon>Trifolieae</taxon>
        <taxon>Medicago</taxon>
    </lineage>
</organism>
<dbReference type="eggNOG" id="ENOG502QU7R">
    <property type="taxonomic scope" value="Eukaryota"/>
</dbReference>
<feature type="domain" description="DUF7755" evidence="2">
    <location>
        <begin position="167"/>
        <end position="311"/>
    </location>
</feature>
<evidence type="ECO:0000259" key="2">
    <source>
        <dbReference type="Pfam" id="PF24938"/>
    </source>
</evidence>
<feature type="transmembrane region" description="Helical" evidence="1">
    <location>
        <begin position="353"/>
        <end position="372"/>
    </location>
</feature>